<name>A0ABY8C2D1_9MICO</name>
<evidence type="ECO:0000259" key="8">
    <source>
        <dbReference type="PROSITE" id="PS50850"/>
    </source>
</evidence>
<evidence type="ECO:0000256" key="2">
    <source>
        <dbReference type="ARBA" id="ARBA00022448"/>
    </source>
</evidence>
<keyword evidence="10" id="KW-1185">Reference proteome</keyword>
<dbReference type="InterPro" id="IPR036259">
    <property type="entry name" value="MFS_trans_sf"/>
</dbReference>
<reference evidence="9 10" key="1">
    <citation type="submission" date="2023-03" db="EMBL/GenBank/DDBJ databases">
        <title>Genome sequence of Microbacterium sp. KACC 23027.</title>
        <authorList>
            <person name="Kim S."/>
            <person name="Heo J."/>
            <person name="Kwon S.-W."/>
        </authorList>
    </citation>
    <scope>NUCLEOTIDE SEQUENCE [LARGE SCALE GENOMIC DNA]</scope>
    <source>
        <strain evidence="9 10">KACC 23027</strain>
    </source>
</reference>
<comment type="subcellular location">
    <subcellularLocation>
        <location evidence="1">Cell membrane</location>
        <topology evidence="1">Multi-pass membrane protein</topology>
    </subcellularLocation>
</comment>
<dbReference type="InterPro" id="IPR020846">
    <property type="entry name" value="MFS_dom"/>
</dbReference>
<feature type="compositionally biased region" description="Low complexity" evidence="6">
    <location>
        <begin position="1"/>
        <end position="26"/>
    </location>
</feature>
<proteinExistence type="predicted"/>
<evidence type="ECO:0000313" key="10">
    <source>
        <dbReference type="Proteomes" id="UP001214553"/>
    </source>
</evidence>
<feature type="transmembrane region" description="Helical" evidence="7">
    <location>
        <begin position="327"/>
        <end position="346"/>
    </location>
</feature>
<dbReference type="Gene3D" id="1.20.1250.20">
    <property type="entry name" value="MFS general substrate transporter like domains"/>
    <property type="match status" value="2"/>
</dbReference>
<evidence type="ECO:0000313" key="9">
    <source>
        <dbReference type="EMBL" id="WEG09887.1"/>
    </source>
</evidence>
<evidence type="ECO:0000256" key="6">
    <source>
        <dbReference type="SAM" id="MobiDB-lite"/>
    </source>
</evidence>
<organism evidence="9 10">
    <name type="scientific">Microbacterium horticulturae</name>
    <dbReference type="NCBI Taxonomy" id="3028316"/>
    <lineage>
        <taxon>Bacteria</taxon>
        <taxon>Bacillati</taxon>
        <taxon>Actinomycetota</taxon>
        <taxon>Actinomycetes</taxon>
        <taxon>Micrococcales</taxon>
        <taxon>Microbacteriaceae</taxon>
        <taxon>Microbacterium</taxon>
    </lineage>
</organism>
<dbReference type="PANTHER" id="PTHR23505">
    <property type="entry name" value="SPINSTER"/>
    <property type="match status" value="1"/>
</dbReference>
<accession>A0ABY8C2D1</accession>
<evidence type="ECO:0000256" key="7">
    <source>
        <dbReference type="SAM" id="Phobius"/>
    </source>
</evidence>
<feature type="transmembrane region" description="Helical" evidence="7">
    <location>
        <begin position="114"/>
        <end position="141"/>
    </location>
</feature>
<dbReference type="Proteomes" id="UP001214553">
    <property type="component" value="Chromosome"/>
</dbReference>
<dbReference type="CDD" id="cd17328">
    <property type="entry name" value="MFS_spinster_like"/>
    <property type="match status" value="1"/>
</dbReference>
<feature type="transmembrane region" description="Helical" evidence="7">
    <location>
        <begin position="34"/>
        <end position="51"/>
    </location>
</feature>
<keyword evidence="3 7" id="KW-0812">Transmembrane</keyword>
<feature type="transmembrane region" description="Helical" evidence="7">
    <location>
        <begin position="419"/>
        <end position="442"/>
    </location>
</feature>
<feature type="transmembrane region" description="Helical" evidence="7">
    <location>
        <begin position="72"/>
        <end position="94"/>
    </location>
</feature>
<feature type="transmembrane region" description="Helical" evidence="7">
    <location>
        <begin position="256"/>
        <end position="281"/>
    </location>
</feature>
<sequence>MTQTTPADGSAAASSSTARSAPGGSTPTRRATSAAGYIMTLLFIGNTLNFFDRQIPSVVLSEIEKTFHIDDAAAGVLASAFVVVAALAGVPLGWLADRFPRKAVAGWGLLAWSVFTALGGFFGVFVSVSAIGVGAAFWVFFTSRVGVGIGEAAYSPATGSLISDLYPSERRARANAVFMLGFPVGLLLAFFLTGALAQALGSWQAVFLVAAVPGVIVAILLLLVREPERGAAEPVRVAPSAPRTNSFAGLFRVSSVWGLVIAFAGYNFAAYALGTFITVVLQRSHHLGLVPAGALSGVVLGFSGLIGLLFGGRLLDRAVKRSHAARVWLTAVLLIAAAVFSLIGLLAGEGALWQFVVFAFLGYLLGIVYLAASMPIISDVIEPAKRSTTIGIVYAIGLLIGGAGGPIVAGAVSDSIGSLQAALAIVVPIAFAVAGLGMMLTARTFVKDHERMLARSAQEVTDAA</sequence>
<feature type="transmembrane region" description="Helical" evidence="7">
    <location>
        <begin position="203"/>
        <end position="224"/>
    </location>
</feature>
<evidence type="ECO:0000256" key="3">
    <source>
        <dbReference type="ARBA" id="ARBA00022692"/>
    </source>
</evidence>
<dbReference type="EMBL" id="CP119108">
    <property type="protein sequence ID" value="WEG09887.1"/>
    <property type="molecule type" value="Genomic_DNA"/>
</dbReference>
<feature type="region of interest" description="Disordered" evidence="6">
    <location>
        <begin position="1"/>
        <end position="30"/>
    </location>
</feature>
<dbReference type="InterPro" id="IPR011701">
    <property type="entry name" value="MFS"/>
</dbReference>
<keyword evidence="2" id="KW-0813">Transport</keyword>
<dbReference type="SUPFAM" id="SSF103473">
    <property type="entry name" value="MFS general substrate transporter"/>
    <property type="match status" value="1"/>
</dbReference>
<feature type="transmembrane region" description="Helical" evidence="7">
    <location>
        <begin position="293"/>
        <end position="315"/>
    </location>
</feature>
<dbReference type="PANTHER" id="PTHR23505:SF79">
    <property type="entry name" value="PROTEIN SPINSTER"/>
    <property type="match status" value="1"/>
</dbReference>
<evidence type="ECO:0000256" key="5">
    <source>
        <dbReference type="ARBA" id="ARBA00023136"/>
    </source>
</evidence>
<feature type="transmembrane region" description="Helical" evidence="7">
    <location>
        <begin position="352"/>
        <end position="372"/>
    </location>
</feature>
<feature type="domain" description="Major facilitator superfamily (MFS) profile" evidence="8">
    <location>
        <begin position="38"/>
        <end position="445"/>
    </location>
</feature>
<dbReference type="Pfam" id="PF07690">
    <property type="entry name" value="MFS_1"/>
    <property type="match status" value="1"/>
</dbReference>
<keyword evidence="5 7" id="KW-0472">Membrane</keyword>
<dbReference type="InterPro" id="IPR044770">
    <property type="entry name" value="MFS_spinster-like"/>
</dbReference>
<evidence type="ECO:0000256" key="4">
    <source>
        <dbReference type="ARBA" id="ARBA00022989"/>
    </source>
</evidence>
<keyword evidence="4 7" id="KW-1133">Transmembrane helix</keyword>
<dbReference type="RefSeq" id="WP_275279230.1">
    <property type="nucleotide sequence ID" value="NZ_CP119108.1"/>
</dbReference>
<feature type="transmembrane region" description="Helical" evidence="7">
    <location>
        <begin position="176"/>
        <end position="197"/>
    </location>
</feature>
<dbReference type="PROSITE" id="PS50850">
    <property type="entry name" value="MFS"/>
    <property type="match status" value="1"/>
</dbReference>
<feature type="transmembrane region" description="Helical" evidence="7">
    <location>
        <begin position="392"/>
        <end position="413"/>
    </location>
</feature>
<evidence type="ECO:0000256" key="1">
    <source>
        <dbReference type="ARBA" id="ARBA00004651"/>
    </source>
</evidence>
<protein>
    <submittedName>
        <fullName evidence="9">MFS transporter</fullName>
    </submittedName>
</protein>
<gene>
    <name evidence="9" type="ORF">PU630_04820</name>
</gene>